<dbReference type="InterPro" id="IPR024919">
    <property type="entry name" value="EcfT"/>
</dbReference>
<dbReference type="HAMAP" id="MF_01461">
    <property type="entry name" value="EcfT"/>
    <property type="match status" value="1"/>
</dbReference>
<evidence type="ECO:0000256" key="3">
    <source>
        <dbReference type="ARBA" id="ARBA00014042"/>
    </source>
</evidence>
<keyword evidence="5 9" id="KW-1003">Cell membrane</keyword>
<dbReference type="PANTHER" id="PTHR34857">
    <property type="entry name" value="SLL0384 PROTEIN"/>
    <property type="match status" value="1"/>
</dbReference>
<feature type="transmembrane region" description="Helical" evidence="9">
    <location>
        <begin position="25"/>
        <end position="58"/>
    </location>
</feature>
<comment type="function">
    <text evidence="9">Transmembrane (T) component of an energy-coupling factor (ECF) ABC-transporter complex. Unlike classic ABC transporters this ECF transporter provides the energy necessary to transport a number of different substrates.</text>
</comment>
<evidence type="ECO:0000256" key="8">
    <source>
        <dbReference type="ARBA" id="ARBA00023136"/>
    </source>
</evidence>
<feature type="transmembrane region" description="Helical" evidence="9">
    <location>
        <begin position="243"/>
        <end position="262"/>
    </location>
</feature>
<evidence type="ECO:0000256" key="1">
    <source>
        <dbReference type="ARBA" id="ARBA00004651"/>
    </source>
</evidence>
<keyword evidence="8 9" id="KW-0472">Membrane</keyword>
<comment type="subcellular location">
    <subcellularLocation>
        <location evidence="1 9">Cell membrane</location>
        <topology evidence="1 9">Multi-pass membrane protein</topology>
    </subcellularLocation>
</comment>
<reference evidence="10 11" key="1">
    <citation type="submission" date="2019-03" db="EMBL/GenBank/DDBJ databases">
        <title>Genomic Encyclopedia of Type Strains, Phase IV (KMG-IV): sequencing the most valuable type-strain genomes for metagenomic binning, comparative biology and taxonomic classification.</title>
        <authorList>
            <person name="Goeker M."/>
        </authorList>
    </citation>
    <scope>NUCLEOTIDE SEQUENCE [LARGE SCALE GENOMIC DNA]</scope>
    <source>
        <strain evidence="10 11">DSM 45707</strain>
    </source>
</reference>
<evidence type="ECO:0000256" key="7">
    <source>
        <dbReference type="ARBA" id="ARBA00022989"/>
    </source>
</evidence>
<comment type="similarity">
    <text evidence="2 9">Belongs to the energy-coupling factor EcfT family.</text>
</comment>
<evidence type="ECO:0000313" key="11">
    <source>
        <dbReference type="Proteomes" id="UP000294937"/>
    </source>
</evidence>
<dbReference type="GO" id="GO:0022857">
    <property type="term" value="F:transmembrane transporter activity"/>
    <property type="evidence" value="ECO:0007669"/>
    <property type="project" value="UniProtKB-UniRule"/>
</dbReference>
<feature type="transmembrane region" description="Helical" evidence="9">
    <location>
        <begin position="116"/>
        <end position="133"/>
    </location>
</feature>
<dbReference type="Pfam" id="PF02361">
    <property type="entry name" value="CbiQ"/>
    <property type="match status" value="1"/>
</dbReference>
<name>A0A4R3L5B0_9BACL</name>
<protein>
    <recommendedName>
        <fullName evidence="3 9">Energy-coupling factor transporter transmembrane protein EcfT</fullName>
        <shortName evidence="9">ECF transporter T component EcfT</shortName>
    </recommendedName>
</protein>
<accession>A0A4R3L5B0</accession>
<evidence type="ECO:0000256" key="9">
    <source>
        <dbReference type="HAMAP-Rule" id="MF_01461"/>
    </source>
</evidence>
<dbReference type="RefSeq" id="WP_243648691.1">
    <property type="nucleotide sequence ID" value="NZ_SMAG01000004.1"/>
</dbReference>
<gene>
    <name evidence="9" type="primary">ecfT</name>
    <name evidence="10" type="ORF">EDD58_10421</name>
</gene>
<keyword evidence="11" id="KW-1185">Reference proteome</keyword>
<comment type="subunit">
    <text evidence="9">Forms a stable energy-coupling factor (ECF) transporter complex composed of 2 membrane-embedded substrate-binding proteins (S component), 2 ATP-binding proteins (A component) and 2 transmembrane proteins (T component).</text>
</comment>
<dbReference type="AlphaFoldDB" id="A0A4R3L5B0"/>
<keyword evidence="7 9" id="KW-1133">Transmembrane helix</keyword>
<evidence type="ECO:0000256" key="2">
    <source>
        <dbReference type="ARBA" id="ARBA00005660"/>
    </source>
</evidence>
<evidence type="ECO:0000256" key="6">
    <source>
        <dbReference type="ARBA" id="ARBA00022692"/>
    </source>
</evidence>
<evidence type="ECO:0000313" key="10">
    <source>
        <dbReference type="EMBL" id="TCS94155.1"/>
    </source>
</evidence>
<sequence length="264" mass="30508">MNQFVMGQYIPGNSPLHRFDPRAKLLFVFAYMLIVFLANNVWSYSLLLLFTIIGIYFSQISLKILYRAVKPVIFLIIFTAILHLTMTKGGEILIQFFFITVYEEGVRQAIFISTRFFLLVVMASLLTFTTSPIDLTDGLERLLQPFKKLGLPAHEFALMMSIALRFIPTIWSETEKIKKAQMARGVDFDRGSILKRVKSYIPVLIPLFVSAFRRAEDLALAMEARGYRGGTGRTKLKILRYHLRDLILPLIFLFLLVGLWWLRK</sequence>
<keyword evidence="4 9" id="KW-0813">Transport</keyword>
<feature type="transmembrane region" description="Helical" evidence="9">
    <location>
        <begin position="64"/>
        <end position="84"/>
    </location>
</feature>
<evidence type="ECO:0000256" key="4">
    <source>
        <dbReference type="ARBA" id="ARBA00022448"/>
    </source>
</evidence>
<proteinExistence type="inferred from homology"/>
<dbReference type="InterPro" id="IPR003339">
    <property type="entry name" value="ABC/ECF_trnsptr_transmembrane"/>
</dbReference>
<dbReference type="CDD" id="cd16914">
    <property type="entry name" value="EcfT"/>
    <property type="match status" value="1"/>
</dbReference>
<comment type="caution">
    <text evidence="10">The sequence shown here is derived from an EMBL/GenBank/DDBJ whole genome shotgun (WGS) entry which is preliminary data.</text>
</comment>
<dbReference type="Proteomes" id="UP000294937">
    <property type="component" value="Unassembled WGS sequence"/>
</dbReference>
<evidence type="ECO:0000256" key="5">
    <source>
        <dbReference type="ARBA" id="ARBA00022475"/>
    </source>
</evidence>
<dbReference type="InterPro" id="IPR051611">
    <property type="entry name" value="ECF_transporter_component"/>
</dbReference>
<dbReference type="PANTHER" id="PTHR34857:SF2">
    <property type="entry name" value="SLL0384 PROTEIN"/>
    <property type="match status" value="1"/>
</dbReference>
<organism evidence="10 11">
    <name type="scientific">Hazenella coriacea</name>
    <dbReference type="NCBI Taxonomy" id="1179467"/>
    <lineage>
        <taxon>Bacteria</taxon>
        <taxon>Bacillati</taxon>
        <taxon>Bacillota</taxon>
        <taxon>Bacilli</taxon>
        <taxon>Bacillales</taxon>
        <taxon>Thermoactinomycetaceae</taxon>
        <taxon>Hazenella</taxon>
    </lineage>
</organism>
<dbReference type="GO" id="GO:0005886">
    <property type="term" value="C:plasma membrane"/>
    <property type="evidence" value="ECO:0007669"/>
    <property type="project" value="UniProtKB-SubCell"/>
</dbReference>
<dbReference type="EMBL" id="SMAG01000004">
    <property type="protein sequence ID" value="TCS94155.1"/>
    <property type="molecule type" value="Genomic_DNA"/>
</dbReference>
<keyword evidence="6 9" id="KW-0812">Transmembrane</keyword>